<feature type="transmembrane region" description="Helical" evidence="7">
    <location>
        <begin position="316"/>
        <end position="335"/>
    </location>
</feature>
<evidence type="ECO:0000256" key="4">
    <source>
        <dbReference type="ARBA" id="ARBA00022692"/>
    </source>
</evidence>
<feature type="transmembrane region" description="Helical" evidence="7">
    <location>
        <begin position="401"/>
        <end position="425"/>
    </location>
</feature>
<sequence length="432" mass="45752">MESLIREPAFWTIVLFILPLLLRVPIAVALGMGTIFVVWNWNMGYQMLSYSFFAGIAKFPLLAIPFFILAGVIMEKVGIAERIINLIKQLVGDMTGGLAVATVIVAAFWGAVSGSGPATVAALGLILIPGMAEAGYDKAFAAATVSVASGLAIIIPPSISFIVYGDIMQQSVGTLFAAGVIPGIVVACCLCVAVYLVSRKRGYRGEPRGSASVVLKSLRDAFWGLFTPVIILGGIYGGVFTPTEAAAVAVFYGLFVGVFIYRTLTFRVLYEILAETVAGTSVVMIVVTCAGLYSWLGATVGLIDKVAAVLLGISENPAVILLMINIILLFAGMLLDAISIAYVFLPILAPIIVIFGWDPIWFGVMMTINMAIGQVTPPVAVNLFVGARISGLTMEQISRPAVPMLIATVIALVIITAFPGITLFLPRLMGMM</sequence>
<protein>
    <submittedName>
        <fullName evidence="9">C4-dicarboxylate transporter DctM subunit</fullName>
    </submittedName>
</protein>
<evidence type="ECO:0000256" key="3">
    <source>
        <dbReference type="ARBA" id="ARBA00022519"/>
    </source>
</evidence>
<feature type="transmembrane region" description="Helical" evidence="7">
    <location>
        <begin position="115"/>
        <end position="132"/>
    </location>
</feature>
<name>A0A4R8MG47_9BACT</name>
<evidence type="ECO:0000256" key="7">
    <source>
        <dbReference type="SAM" id="Phobius"/>
    </source>
</evidence>
<dbReference type="GO" id="GO:0005886">
    <property type="term" value="C:plasma membrane"/>
    <property type="evidence" value="ECO:0007669"/>
    <property type="project" value="UniProtKB-SubCell"/>
</dbReference>
<feature type="transmembrane region" description="Helical" evidence="7">
    <location>
        <begin position="86"/>
        <end position="109"/>
    </location>
</feature>
<feature type="transmembrane region" description="Helical" evidence="7">
    <location>
        <begin position="342"/>
        <end position="362"/>
    </location>
</feature>
<comment type="subcellular location">
    <subcellularLocation>
        <location evidence="1">Cell inner membrane</location>
        <topology evidence="1">Multi-pass membrane protein</topology>
    </subcellularLocation>
</comment>
<dbReference type="Pfam" id="PF06808">
    <property type="entry name" value="DctM"/>
    <property type="match status" value="1"/>
</dbReference>
<feature type="transmembrane region" description="Helical" evidence="7">
    <location>
        <begin position="175"/>
        <end position="197"/>
    </location>
</feature>
<evidence type="ECO:0000256" key="1">
    <source>
        <dbReference type="ARBA" id="ARBA00004429"/>
    </source>
</evidence>
<proteinExistence type="predicted"/>
<keyword evidence="5 7" id="KW-1133">Transmembrane helix</keyword>
<feature type="transmembrane region" description="Helical" evidence="7">
    <location>
        <begin position="245"/>
        <end position="264"/>
    </location>
</feature>
<feature type="transmembrane region" description="Helical" evidence="7">
    <location>
        <begin position="139"/>
        <end position="163"/>
    </location>
</feature>
<keyword evidence="4 7" id="KW-0812">Transmembrane</keyword>
<dbReference type="AlphaFoldDB" id="A0A4R8MG47"/>
<dbReference type="Proteomes" id="UP000295066">
    <property type="component" value="Unassembled WGS sequence"/>
</dbReference>
<evidence type="ECO:0000256" key="2">
    <source>
        <dbReference type="ARBA" id="ARBA00022475"/>
    </source>
</evidence>
<comment type="caution">
    <text evidence="9">The sequence shown here is derived from an EMBL/GenBank/DDBJ whole genome shotgun (WGS) entry which is preliminary data.</text>
</comment>
<dbReference type="RefSeq" id="WP_133955243.1">
    <property type="nucleotide sequence ID" value="NZ_SORI01000001.1"/>
</dbReference>
<evidence type="ECO:0000259" key="8">
    <source>
        <dbReference type="Pfam" id="PF06808"/>
    </source>
</evidence>
<keyword evidence="6 7" id="KW-0472">Membrane</keyword>
<feature type="domain" description="TRAP C4-dicarboxylate transport system permease DctM subunit" evidence="8">
    <location>
        <begin position="13"/>
        <end position="421"/>
    </location>
</feature>
<dbReference type="InterPro" id="IPR004681">
    <property type="entry name" value="TRAP_DctM"/>
</dbReference>
<evidence type="ECO:0000313" key="9">
    <source>
        <dbReference type="EMBL" id="TDY64953.1"/>
    </source>
</evidence>
<dbReference type="NCBIfam" id="TIGR00786">
    <property type="entry name" value="dctM"/>
    <property type="match status" value="1"/>
</dbReference>
<keyword evidence="3" id="KW-0997">Cell inner membrane</keyword>
<dbReference type="PANTHER" id="PTHR33362">
    <property type="entry name" value="SIALIC ACID TRAP TRANSPORTER PERMEASE PROTEIN SIAT-RELATED"/>
    <property type="match status" value="1"/>
</dbReference>
<keyword evidence="10" id="KW-1185">Reference proteome</keyword>
<feature type="transmembrane region" description="Helical" evidence="7">
    <location>
        <begin position="276"/>
        <end position="296"/>
    </location>
</feature>
<dbReference type="InterPro" id="IPR010656">
    <property type="entry name" value="DctM"/>
</dbReference>
<feature type="transmembrane region" description="Helical" evidence="7">
    <location>
        <begin position="368"/>
        <end position="389"/>
    </location>
</feature>
<dbReference type="EMBL" id="SORI01000001">
    <property type="protein sequence ID" value="TDY64953.1"/>
    <property type="molecule type" value="Genomic_DNA"/>
</dbReference>
<evidence type="ECO:0000313" key="10">
    <source>
        <dbReference type="Proteomes" id="UP000295066"/>
    </source>
</evidence>
<dbReference type="PIRSF" id="PIRSF006066">
    <property type="entry name" value="HI0050"/>
    <property type="match status" value="1"/>
</dbReference>
<evidence type="ECO:0000256" key="6">
    <source>
        <dbReference type="ARBA" id="ARBA00023136"/>
    </source>
</evidence>
<feature type="transmembrane region" description="Helical" evidence="7">
    <location>
        <begin position="218"/>
        <end position="239"/>
    </location>
</feature>
<gene>
    <name evidence="9" type="ORF">C8D99_10199</name>
</gene>
<feature type="transmembrane region" description="Helical" evidence="7">
    <location>
        <begin position="12"/>
        <end position="39"/>
    </location>
</feature>
<reference evidence="9 10" key="1">
    <citation type="submission" date="2019-03" db="EMBL/GenBank/DDBJ databases">
        <title>Genomic Encyclopedia of Type Strains, Phase IV (KMG-IV): sequencing the most valuable type-strain genomes for metagenomic binning, comparative biology and taxonomic classification.</title>
        <authorList>
            <person name="Goeker M."/>
        </authorList>
    </citation>
    <scope>NUCLEOTIDE SEQUENCE [LARGE SCALE GENOMIC DNA]</scope>
    <source>
        <strain evidence="9 10">DSM 25964</strain>
    </source>
</reference>
<feature type="transmembrane region" description="Helical" evidence="7">
    <location>
        <begin position="51"/>
        <end position="74"/>
    </location>
</feature>
<dbReference type="GO" id="GO:0022857">
    <property type="term" value="F:transmembrane transporter activity"/>
    <property type="evidence" value="ECO:0007669"/>
    <property type="project" value="TreeGrafter"/>
</dbReference>
<dbReference type="PANTHER" id="PTHR33362:SF5">
    <property type="entry name" value="C4-DICARBOXYLATE TRAP TRANSPORTER LARGE PERMEASE PROTEIN DCTM"/>
    <property type="match status" value="1"/>
</dbReference>
<accession>A0A4R8MG47</accession>
<organism evidence="9 10">
    <name type="scientific">Aminivibrio pyruvatiphilus</name>
    <dbReference type="NCBI Taxonomy" id="1005740"/>
    <lineage>
        <taxon>Bacteria</taxon>
        <taxon>Thermotogati</taxon>
        <taxon>Synergistota</taxon>
        <taxon>Synergistia</taxon>
        <taxon>Synergistales</taxon>
        <taxon>Aminobacteriaceae</taxon>
        <taxon>Aminivibrio</taxon>
    </lineage>
</organism>
<keyword evidence="2" id="KW-1003">Cell membrane</keyword>
<dbReference type="OrthoDB" id="2266at2"/>
<evidence type="ECO:0000256" key="5">
    <source>
        <dbReference type="ARBA" id="ARBA00022989"/>
    </source>
</evidence>